<protein>
    <recommendedName>
        <fullName evidence="1">Myb/SANT-like domain-containing protein</fullName>
    </recommendedName>
</protein>
<dbReference type="Pfam" id="PF12776">
    <property type="entry name" value="Myb_DNA-bind_3"/>
    <property type="match status" value="1"/>
</dbReference>
<comment type="caution">
    <text evidence="2">The sequence shown here is derived from an EMBL/GenBank/DDBJ whole genome shotgun (WGS) entry which is preliminary data.</text>
</comment>
<dbReference type="Proteomes" id="UP000541444">
    <property type="component" value="Unassembled WGS sequence"/>
</dbReference>
<evidence type="ECO:0000259" key="1">
    <source>
        <dbReference type="Pfam" id="PF12776"/>
    </source>
</evidence>
<gene>
    <name evidence="2" type="ORF">GIB67_014820</name>
</gene>
<organism evidence="2 3">
    <name type="scientific">Kingdonia uniflora</name>
    <dbReference type="NCBI Taxonomy" id="39325"/>
    <lineage>
        <taxon>Eukaryota</taxon>
        <taxon>Viridiplantae</taxon>
        <taxon>Streptophyta</taxon>
        <taxon>Embryophyta</taxon>
        <taxon>Tracheophyta</taxon>
        <taxon>Spermatophyta</taxon>
        <taxon>Magnoliopsida</taxon>
        <taxon>Ranunculales</taxon>
        <taxon>Circaeasteraceae</taxon>
        <taxon>Kingdonia</taxon>
    </lineage>
</organism>
<feature type="domain" description="Myb/SANT-like" evidence="1">
    <location>
        <begin position="104"/>
        <end position="186"/>
    </location>
</feature>
<dbReference type="EMBL" id="JACGCM010001237">
    <property type="protein sequence ID" value="KAF6158026.1"/>
    <property type="molecule type" value="Genomic_DNA"/>
</dbReference>
<reference evidence="2 3" key="1">
    <citation type="journal article" date="2020" name="IScience">
        <title>Genome Sequencing of the Endangered Kingdonia uniflora (Circaeasteraceae, Ranunculales) Reveals Potential Mechanisms of Evolutionary Specialization.</title>
        <authorList>
            <person name="Sun Y."/>
            <person name="Deng T."/>
            <person name="Zhang A."/>
            <person name="Moore M.J."/>
            <person name="Landis J.B."/>
            <person name="Lin N."/>
            <person name="Zhang H."/>
            <person name="Zhang X."/>
            <person name="Huang J."/>
            <person name="Zhang X."/>
            <person name="Sun H."/>
            <person name="Wang H."/>
        </authorList>
    </citation>
    <scope>NUCLEOTIDE SEQUENCE [LARGE SCALE GENOMIC DNA]</scope>
    <source>
        <strain evidence="2">TB1705</strain>
        <tissue evidence="2">Leaf</tissue>
    </source>
</reference>
<evidence type="ECO:0000313" key="2">
    <source>
        <dbReference type="EMBL" id="KAF6158026.1"/>
    </source>
</evidence>
<name>A0A7J7MT08_9MAGN</name>
<sequence>MGHPSSAIEDFKRILRLIELKEIDDSLSIGFTGSFMLRTVDQLLSDSFKQVMSSFVEILLLIMDSVMVMSISPTIPQPIPQPIPPKKGGFFQQHSKFRLDFIMKCQTQIDLHRVSGTSLNALAWKTVKDELNSMQDFHVLQHKELKNQWDYLKRQWQIWRGLINWTGHGYDPVSGTFDWPEEVWANIIAVNSEAKKYKTAPLQHRDLLEKLLDGLSATEDFAWSSGMASVPSSTQQSEYVPLPDDMNVDDTQVPLAGVDYPWDGEAISSYDAPISLVREPTLGSTSRSRTPAS</sequence>
<dbReference type="PANTHER" id="PTHR31704:SF48">
    <property type="entry name" value="L10-INTERACTING MYB DOMAIN-CONTAINING PROTEIN-LIKE"/>
    <property type="match status" value="1"/>
</dbReference>
<accession>A0A7J7MT08</accession>
<dbReference type="AlphaFoldDB" id="A0A7J7MT08"/>
<proteinExistence type="predicted"/>
<evidence type="ECO:0000313" key="3">
    <source>
        <dbReference type="Proteomes" id="UP000541444"/>
    </source>
</evidence>
<dbReference type="OrthoDB" id="76215at2759"/>
<dbReference type="InterPro" id="IPR024752">
    <property type="entry name" value="Myb/SANT-like_dom"/>
</dbReference>
<dbReference type="PANTHER" id="PTHR31704">
    <property type="entry name" value="MYB/SANT-LIKE DNA-BINDING DOMAIN PROTEIN-RELATED"/>
    <property type="match status" value="1"/>
</dbReference>
<keyword evidence="3" id="KW-1185">Reference proteome</keyword>